<dbReference type="InterPro" id="IPR037147">
    <property type="entry name" value="Ribosomal_bL28_sf"/>
</dbReference>
<evidence type="ECO:0000256" key="5">
    <source>
        <dbReference type="HAMAP-Rule" id="MF_00373"/>
    </source>
</evidence>
<dbReference type="InterPro" id="IPR001383">
    <property type="entry name" value="Ribosomal_bL28_bact-type"/>
</dbReference>
<protein>
    <recommendedName>
        <fullName evidence="4 5">Large ribosomal subunit protein bL28</fullName>
    </recommendedName>
</protein>
<evidence type="ECO:0000256" key="1">
    <source>
        <dbReference type="ARBA" id="ARBA00008760"/>
    </source>
</evidence>
<name>A0A0G0PXN8_UNCC2</name>
<evidence type="ECO:0000256" key="6">
    <source>
        <dbReference type="SAM" id="MobiDB-lite"/>
    </source>
</evidence>
<gene>
    <name evidence="5" type="primary">rpmB</name>
    <name evidence="7" type="ORF">UT18_C0012G0003</name>
</gene>
<dbReference type="GO" id="GO:0006412">
    <property type="term" value="P:translation"/>
    <property type="evidence" value="ECO:0007669"/>
    <property type="project" value="UniProtKB-UniRule"/>
</dbReference>
<dbReference type="InterPro" id="IPR034704">
    <property type="entry name" value="Ribosomal_bL28/bL31-like_sf"/>
</dbReference>
<evidence type="ECO:0000313" key="8">
    <source>
        <dbReference type="Proteomes" id="UP000034207"/>
    </source>
</evidence>
<dbReference type="NCBIfam" id="TIGR00009">
    <property type="entry name" value="L28"/>
    <property type="match status" value="1"/>
</dbReference>
<evidence type="ECO:0000313" key="7">
    <source>
        <dbReference type="EMBL" id="KKQ94151.1"/>
    </source>
</evidence>
<evidence type="ECO:0000256" key="3">
    <source>
        <dbReference type="ARBA" id="ARBA00023274"/>
    </source>
</evidence>
<comment type="similarity">
    <text evidence="1 5">Belongs to the bacterial ribosomal protein bL28 family.</text>
</comment>
<dbReference type="GO" id="GO:0003735">
    <property type="term" value="F:structural constituent of ribosome"/>
    <property type="evidence" value="ECO:0007669"/>
    <property type="project" value="InterPro"/>
</dbReference>
<dbReference type="InterPro" id="IPR026569">
    <property type="entry name" value="Ribosomal_bL28"/>
</dbReference>
<organism evidence="7 8">
    <name type="scientific">candidate division CPR2 bacterium GW2011_GWC2_39_10</name>
    <dbReference type="NCBI Taxonomy" id="1618345"/>
    <lineage>
        <taxon>Bacteria</taxon>
        <taxon>Bacteria division CPR2</taxon>
    </lineage>
</organism>
<keyword evidence="2 5" id="KW-0689">Ribosomal protein</keyword>
<dbReference type="HAMAP" id="MF_00373">
    <property type="entry name" value="Ribosomal_bL28"/>
    <property type="match status" value="1"/>
</dbReference>
<sequence length="62" mass="6842">MANLCQICGKGSQSGFAVSHSHRKTKKRWQPNLQKTTIEVGNIALKLKACTKCIKTQSKIAK</sequence>
<dbReference type="STRING" id="1618345.UT18_C0012G0003"/>
<dbReference type="AlphaFoldDB" id="A0A0G0PXN8"/>
<proteinExistence type="inferred from homology"/>
<dbReference type="EMBL" id="LBVV01000012">
    <property type="protein sequence ID" value="KKQ94151.1"/>
    <property type="molecule type" value="Genomic_DNA"/>
</dbReference>
<dbReference type="PANTHER" id="PTHR39080">
    <property type="entry name" value="50S RIBOSOMAL PROTEIN L28"/>
    <property type="match status" value="1"/>
</dbReference>
<evidence type="ECO:0000256" key="2">
    <source>
        <dbReference type="ARBA" id="ARBA00022980"/>
    </source>
</evidence>
<dbReference type="Proteomes" id="UP000034207">
    <property type="component" value="Unassembled WGS sequence"/>
</dbReference>
<dbReference type="GO" id="GO:1990904">
    <property type="term" value="C:ribonucleoprotein complex"/>
    <property type="evidence" value="ECO:0007669"/>
    <property type="project" value="UniProtKB-KW"/>
</dbReference>
<dbReference type="PANTHER" id="PTHR39080:SF1">
    <property type="entry name" value="LARGE RIBOSOMAL SUBUNIT PROTEIN BL28A"/>
    <property type="match status" value="1"/>
</dbReference>
<dbReference type="GO" id="GO:0005840">
    <property type="term" value="C:ribosome"/>
    <property type="evidence" value="ECO:0007669"/>
    <property type="project" value="UniProtKB-KW"/>
</dbReference>
<reference evidence="7 8" key="1">
    <citation type="journal article" date="2015" name="Nature">
        <title>rRNA introns, odd ribosomes, and small enigmatic genomes across a large radiation of phyla.</title>
        <authorList>
            <person name="Brown C.T."/>
            <person name="Hug L.A."/>
            <person name="Thomas B.C."/>
            <person name="Sharon I."/>
            <person name="Castelle C.J."/>
            <person name="Singh A."/>
            <person name="Wilkins M.J."/>
            <person name="Williams K.H."/>
            <person name="Banfield J.F."/>
        </authorList>
    </citation>
    <scope>NUCLEOTIDE SEQUENCE [LARGE SCALE GENOMIC DNA]</scope>
</reference>
<dbReference type="InterPro" id="IPR050096">
    <property type="entry name" value="Bacterial_rp_bL28"/>
</dbReference>
<comment type="caution">
    <text evidence="7">The sequence shown here is derived from an EMBL/GenBank/DDBJ whole genome shotgun (WGS) entry which is preliminary data.</text>
</comment>
<dbReference type="Pfam" id="PF00830">
    <property type="entry name" value="Ribosomal_L28"/>
    <property type="match status" value="1"/>
</dbReference>
<evidence type="ECO:0000256" key="4">
    <source>
        <dbReference type="ARBA" id="ARBA00035174"/>
    </source>
</evidence>
<accession>A0A0G0PXN8</accession>
<dbReference type="Gene3D" id="2.30.170.40">
    <property type="entry name" value="Ribosomal protein L28/L24"/>
    <property type="match status" value="1"/>
</dbReference>
<dbReference type="SUPFAM" id="SSF143800">
    <property type="entry name" value="L28p-like"/>
    <property type="match status" value="1"/>
</dbReference>
<feature type="compositionally biased region" description="Basic residues" evidence="6">
    <location>
        <begin position="20"/>
        <end position="29"/>
    </location>
</feature>
<feature type="region of interest" description="Disordered" evidence="6">
    <location>
        <begin position="11"/>
        <end position="30"/>
    </location>
</feature>
<keyword evidence="3 5" id="KW-0687">Ribonucleoprotein</keyword>